<dbReference type="EMBL" id="AOLG01000035">
    <property type="protein sequence ID" value="ELZ68600.1"/>
    <property type="molecule type" value="Genomic_DNA"/>
</dbReference>
<dbReference type="RefSeq" id="WP_008094638.1">
    <property type="nucleotide sequence ID" value="NZ_AOLG01000035.1"/>
</dbReference>
<dbReference type="Proteomes" id="UP000011559">
    <property type="component" value="Unassembled WGS sequence"/>
</dbReference>
<evidence type="ECO:0000313" key="3">
    <source>
        <dbReference type="Proteomes" id="UP000011559"/>
    </source>
</evidence>
<evidence type="ECO:0000256" key="1">
    <source>
        <dbReference type="SAM" id="Phobius"/>
    </source>
</evidence>
<gene>
    <name evidence="2" type="ORF">C457_11366</name>
</gene>
<keyword evidence="3" id="KW-1185">Reference proteome</keyword>
<proteinExistence type="predicted"/>
<protein>
    <submittedName>
        <fullName evidence="2">Uncharacterized protein</fullName>
    </submittedName>
</protein>
<keyword evidence="1" id="KW-0812">Transmembrane</keyword>
<comment type="caution">
    <text evidence="2">The sequence shown here is derived from an EMBL/GenBank/DDBJ whole genome shotgun (WGS) entry which is preliminary data.</text>
</comment>
<keyword evidence="1" id="KW-0472">Membrane</keyword>
<feature type="transmembrane region" description="Helical" evidence="1">
    <location>
        <begin position="20"/>
        <end position="40"/>
    </location>
</feature>
<evidence type="ECO:0000313" key="2">
    <source>
        <dbReference type="EMBL" id="ELZ68600.1"/>
    </source>
</evidence>
<feature type="transmembrane region" description="Helical" evidence="1">
    <location>
        <begin position="47"/>
        <end position="65"/>
    </location>
</feature>
<dbReference type="AlphaFoldDB" id="M0G8S7"/>
<sequence length="68" mass="7531">MKLGDLPVISTVFEAGADDRIFDSLLLVGPLIIGLIIILNRSFITEALAGAYIIIFVIYVLYRGIQYE</sequence>
<accession>M0G8S7</accession>
<organism evidence="2 3">
    <name type="scientific">Haloferax prahovense (strain DSM 18310 / JCM 13924 / TL6)</name>
    <dbReference type="NCBI Taxonomy" id="1227461"/>
    <lineage>
        <taxon>Archaea</taxon>
        <taxon>Methanobacteriati</taxon>
        <taxon>Methanobacteriota</taxon>
        <taxon>Stenosarchaea group</taxon>
        <taxon>Halobacteria</taxon>
        <taxon>Halobacteriales</taxon>
        <taxon>Haloferacaceae</taxon>
        <taxon>Haloferax</taxon>
    </lineage>
</organism>
<keyword evidence="1" id="KW-1133">Transmembrane helix</keyword>
<name>M0G8S7_HALPT</name>
<reference evidence="2 3" key="1">
    <citation type="journal article" date="2014" name="PLoS Genet.">
        <title>Phylogenetically driven sequencing of extremely halophilic archaea reveals strategies for static and dynamic osmo-response.</title>
        <authorList>
            <person name="Becker E.A."/>
            <person name="Seitzer P.M."/>
            <person name="Tritt A."/>
            <person name="Larsen D."/>
            <person name="Krusor M."/>
            <person name="Yao A.I."/>
            <person name="Wu D."/>
            <person name="Madern D."/>
            <person name="Eisen J.A."/>
            <person name="Darling A.E."/>
            <person name="Facciotti M.T."/>
        </authorList>
    </citation>
    <scope>NUCLEOTIDE SEQUENCE [LARGE SCALE GENOMIC DNA]</scope>
    <source>
        <strain evidence="3">DSM 18310 / JCM 13924 / TL6</strain>
    </source>
</reference>